<gene>
    <name evidence="6" type="ORF">MUDAN_MDHGFNIF_01778</name>
</gene>
<comment type="cofactor">
    <cofactor evidence="1">
        <name>Mg(2+)</name>
        <dbReference type="ChEBI" id="CHEBI:18420"/>
    </cofactor>
</comment>
<dbReference type="InterPro" id="IPR008162">
    <property type="entry name" value="Pyrophosphatase"/>
</dbReference>
<dbReference type="AlphaFoldDB" id="A0A660EAJ4"/>
<dbReference type="Gene3D" id="3.90.80.10">
    <property type="entry name" value="Inorganic pyrophosphatase"/>
    <property type="match status" value="1"/>
</dbReference>
<dbReference type="GO" id="GO:0000287">
    <property type="term" value="F:magnesium ion binding"/>
    <property type="evidence" value="ECO:0007669"/>
    <property type="project" value="InterPro"/>
</dbReference>
<evidence type="ECO:0000256" key="4">
    <source>
        <dbReference type="ARBA" id="ARBA00022801"/>
    </source>
</evidence>
<keyword evidence="3" id="KW-0479">Metal-binding</keyword>
<dbReference type="SUPFAM" id="SSF50324">
    <property type="entry name" value="Inorganic pyrophosphatase"/>
    <property type="match status" value="1"/>
</dbReference>
<sequence length="110" mass="12604">MKSKVMVNVKVDRPKGYRNELGTVYPINYGLVTTVLGGDGEPQDAYVISKTVTKPLTSFYGRLVAIIHRHDDVEMKWVVTAVDEQLSYHEILTQTHFLEQYFDSEIELLN</sequence>
<dbReference type="EC" id="3.6.1.1" evidence="2"/>
<dbReference type="InterPro" id="IPR036649">
    <property type="entry name" value="Pyrophosphatase_sf"/>
</dbReference>
<name>A0A660EAJ4_9LACO</name>
<dbReference type="GO" id="GO:0006796">
    <property type="term" value="P:phosphate-containing compound metabolic process"/>
    <property type="evidence" value="ECO:0007669"/>
    <property type="project" value="InterPro"/>
</dbReference>
<dbReference type="GO" id="GO:0004427">
    <property type="term" value="F:inorganic diphosphate phosphatase activity"/>
    <property type="evidence" value="ECO:0007669"/>
    <property type="project" value="UniProtKB-EC"/>
</dbReference>
<proteinExistence type="predicted"/>
<keyword evidence="5" id="KW-0460">Magnesium</keyword>
<dbReference type="Proteomes" id="UP000289996">
    <property type="component" value="Unassembled WGS sequence"/>
</dbReference>
<keyword evidence="7" id="KW-1185">Reference proteome</keyword>
<evidence type="ECO:0000256" key="3">
    <source>
        <dbReference type="ARBA" id="ARBA00022723"/>
    </source>
</evidence>
<dbReference type="Pfam" id="PF00719">
    <property type="entry name" value="Pyrophosphatase"/>
    <property type="match status" value="1"/>
</dbReference>
<protein>
    <recommendedName>
        <fullName evidence="2">inorganic diphosphatase</fullName>
        <ecNumber evidence="2">3.6.1.1</ecNumber>
    </recommendedName>
</protein>
<evidence type="ECO:0000313" key="7">
    <source>
        <dbReference type="Proteomes" id="UP000289996"/>
    </source>
</evidence>
<evidence type="ECO:0000256" key="1">
    <source>
        <dbReference type="ARBA" id="ARBA00001946"/>
    </source>
</evidence>
<keyword evidence="4" id="KW-0378">Hydrolase</keyword>
<evidence type="ECO:0000256" key="5">
    <source>
        <dbReference type="ARBA" id="ARBA00022842"/>
    </source>
</evidence>
<evidence type="ECO:0000256" key="2">
    <source>
        <dbReference type="ARBA" id="ARBA00012146"/>
    </source>
</evidence>
<dbReference type="EMBL" id="UYIG01000185">
    <property type="protein sequence ID" value="VDG30227.1"/>
    <property type="molecule type" value="Genomic_DNA"/>
</dbReference>
<evidence type="ECO:0000313" key="6">
    <source>
        <dbReference type="EMBL" id="VDG30227.1"/>
    </source>
</evidence>
<dbReference type="RefSeq" id="WP_165444408.1">
    <property type="nucleotide sequence ID" value="NZ_BJDY01000007.1"/>
</dbReference>
<reference evidence="6 7" key="1">
    <citation type="submission" date="2018-11" db="EMBL/GenBank/DDBJ databases">
        <authorList>
            <person name="Wuyts S."/>
        </authorList>
    </citation>
    <scope>NUCLEOTIDE SEQUENCE [LARGE SCALE GENOMIC DNA]</scope>
    <source>
        <strain evidence="6">Lactobacillus mudanjiangensis AMBF249</strain>
    </source>
</reference>
<organism evidence="6 7">
    <name type="scientific">Lactiplantibacillus mudanjiangensis</name>
    <dbReference type="NCBI Taxonomy" id="1296538"/>
    <lineage>
        <taxon>Bacteria</taxon>
        <taxon>Bacillati</taxon>
        <taxon>Bacillota</taxon>
        <taxon>Bacilli</taxon>
        <taxon>Lactobacillales</taxon>
        <taxon>Lactobacillaceae</taxon>
        <taxon>Lactiplantibacillus</taxon>
    </lineage>
</organism>
<dbReference type="GO" id="GO:0005737">
    <property type="term" value="C:cytoplasm"/>
    <property type="evidence" value="ECO:0007669"/>
    <property type="project" value="InterPro"/>
</dbReference>
<accession>A0A660EAJ4</accession>